<dbReference type="SUPFAM" id="SSF51197">
    <property type="entry name" value="Clavaminate synthase-like"/>
    <property type="match status" value="1"/>
</dbReference>
<dbReference type="PANTHER" id="PTHR47990">
    <property type="entry name" value="2-OXOGLUTARATE (2OG) AND FE(II)-DEPENDENT OXYGENASE SUPERFAMILY PROTEIN-RELATED"/>
    <property type="match status" value="1"/>
</dbReference>
<dbReference type="InterPro" id="IPR044861">
    <property type="entry name" value="IPNS-like_FE2OG_OXY"/>
</dbReference>
<dbReference type="Proteomes" id="UP000030748">
    <property type="component" value="Unassembled WGS sequence"/>
</dbReference>
<keyword evidence="6" id="KW-1185">Reference proteome</keyword>
<keyword evidence="3" id="KW-0560">Oxidoreductase</keyword>
<dbReference type="GO" id="GO:0002238">
    <property type="term" value="P:response to molecule of fungal origin"/>
    <property type="evidence" value="ECO:0007669"/>
    <property type="project" value="UniProtKB-ARBA"/>
</dbReference>
<dbReference type="AlphaFoldDB" id="A0A022Q2Z3"/>
<dbReference type="InterPro" id="IPR026992">
    <property type="entry name" value="DIOX_N"/>
</dbReference>
<name>A0A022Q2Z3_ERYGU</name>
<dbReference type="InterPro" id="IPR005123">
    <property type="entry name" value="Oxoglu/Fe-dep_dioxygenase_dom"/>
</dbReference>
<comment type="similarity">
    <text evidence="3">Belongs to the iron/ascorbate-dependent oxidoreductase family.</text>
</comment>
<reference evidence="5 6" key="1">
    <citation type="journal article" date="2013" name="Proc. Natl. Acad. Sci. U.S.A.">
        <title>Fine-scale variation in meiotic recombination in Mimulus inferred from population shotgun sequencing.</title>
        <authorList>
            <person name="Hellsten U."/>
            <person name="Wright K.M."/>
            <person name="Jenkins J."/>
            <person name="Shu S."/>
            <person name="Yuan Y."/>
            <person name="Wessler S.R."/>
            <person name="Schmutz J."/>
            <person name="Willis J.H."/>
            <person name="Rokhsar D.S."/>
        </authorList>
    </citation>
    <scope>NUCLEOTIDE SEQUENCE [LARGE SCALE GENOMIC DNA]</scope>
    <source>
        <strain evidence="6">cv. DUN x IM62</strain>
    </source>
</reference>
<dbReference type="InterPro" id="IPR027443">
    <property type="entry name" value="IPNS-like_sf"/>
</dbReference>
<dbReference type="GO" id="GO:0016706">
    <property type="term" value="F:2-oxoglutarate-dependent dioxygenase activity"/>
    <property type="evidence" value="ECO:0000318"/>
    <property type="project" value="GO_Central"/>
</dbReference>
<dbReference type="GO" id="GO:0046872">
    <property type="term" value="F:metal ion binding"/>
    <property type="evidence" value="ECO:0007669"/>
    <property type="project" value="UniProtKB-KW"/>
</dbReference>
<evidence type="ECO:0000256" key="2">
    <source>
        <dbReference type="ARBA" id="ARBA00023004"/>
    </source>
</evidence>
<dbReference type="Pfam" id="PF14226">
    <property type="entry name" value="DIOX_N"/>
    <property type="match status" value="1"/>
</dbReference>
<evidence type="ECO:0000256" key="1">
    <source>
        <dbReference type="ARBA" id="ARBA00022723"/>
    </source>
</evidence>
<dbReference type="STRING" id="4155.A0A022Q2Z3"/>
<proteinExistence type="inferred from homology"/>
<evidence type="ECO:0000259" key="4">
    <source>
        <dbReference type="PROSITE" id="PS51471"/>
    </source>
</evidence>
<dbReference type="EMBL" id="KI632223">
    <property type="protein sequence ID" value="EYU21578.1"/>
    <property type="molecule type" value="Genomic_DNA"/>
</dbReference>
<dbReference type="PROSITE" id="PS51471">
    <property type="entry name" value="FE2OG_OXY"/>
    <property type="match status" value="1"/>
</dbReference>
<feature type="domain" description="Fe2OG dioxygenase" evidence="4">
    <location>
        <begin position="145"/>
        <end position="237"/>
    </location>
</feature>
<accession>A0A022Q2Z3</accession>
<dbReference type="Gene3D" id="2.60.120.330">
    <property type="entry name" value="B-lactam Antibiotic, Isopenicillin N Synthase, Chain"/>
    <property type="match status" value="1"/>
</dbReference>
<gene>
    <name evidence="5" type="ORF">MIMGU_mgv1a025607mg</name>
</gene>
<dbReference type="InterPro" id="IPR050231">
    <property type="entry name" value="Iron_ascorbate_oxido_reductase"/>
</dbReference>
<dbReference type="eggNOG" id="KOG0143">
    <property type="taxonomic scope" value="Eukaryota"/>
</dbReference>
<keyword evidence="2 3" id="KW-0408">Iron</keyword>
<protein>
    <recommendedName>
        <fullName evidence="4">Fe2OG dioxygenase domain-containing protein</fullName>
    </recommendedName>
</protein>
<keyword evidence="1 3" id="KW-0479">Metal-binding</keyword>
<dbReference type="GO" id="GO:0009805">
    <property type="term" value="P:coumarin biosynthetic process"/>
    <property type="evidence" value="ECO:0007669"/>
    <property type="project" value="UniProtKB-ARBA"/>
</dbReference>
<sequence length="282" mass="32513">MGSEIIKLPVIDFSNLKQETETWEFVKAKVREALEEYGCFEAILPDRKIPLNLRKSIFDGLSQLFDLPLETKQRNMSDKHTDGYRGQYKNYPLFESLGIHHPLIPGKLQSFANLMWTQGNPTFSKSVESICEELFELDKNVRRMHMDSTYYLVRYQKYDAPQTNETEVALPRHTDKNIITILYENGVNGLEVMTENGEWIAFKPSTPNSCIVMAGEAFHVVMAGEKARYSVGLFFVPKSDYLIKAPEEAVDEEHPLLYKPFLLPRFLEFSYAQDPVSLLKIL</sequence>
<dbReference type="Pfam" id="PF03171">
    <property type="entry name" value="2OG-FeII_Oxy"/>
    <property type="match status" value="1"/>
</dbReference>
<organism evidence="5 6">
    <name type="scientific">Erythranthe guttata</name>
    <name type="common">Yellow monkey flower</name>
    <name type="synonym">Mimulus guttatus</name>
    <dbReference type="NCBI Taxonomy" id="4155"/>
    <lineage>
        <taxon>Eukaryota</taxon>
        <taxon>Viridiplantae</taxon>
        <taxon>Streptophyta</taxon>
        <taxon>Embryophyta</taxon>
        <taxon>Tracheophyta</taxon>
        <taxon>Spermatophyta</taxon>
        <taxon>Magnoliopsida</taxon>
        <taxon>eudicotyledons</taxon>
        <taxon>Gunneridae</taxon>
        <taxon>Pentapetalae</taxon>
        <taxon>asterids</taxon>
        <taxon>lamiids</taxon>
        <taxon>Lamiales</taxon>
        <taxon>Phrymaceae</taxon>
        <taxon>Erythranthe</taxon>
    </lineage>
</organism>
<evidence type="ECO:0000256" key="3">
    <source>
        <dbReference type="RuleBase" id="RU003682"/>
    </source>
</evidence>
<evidence type="ECO:0000313" key="5">
    <source>
        <dbReference type="EMBL" id="EYU21578.1"/>
    </source>
</evidence>
<evidence type="ECO:0000313" key="6">
    <source>
        <dbReference type="Proteomes" id="UP000030748"/>
    </source>
</evidence>